<keyword evidence="1" id="KW-0678">Repressor</keyword>
<dbReference type="Gene3D" id="1.10.357.10">
    <property type="entry name" value="Tetracycline Repressor, domain 2"/>
    <property type="match status" value="1"/>
</dbReference>
<dbReference type="InterPro" id="IPR023772">
    <property type="entry name" value="DNA-bd_HTH_TetR-type_CS"/>
</dbReference>
<dbReference type="InterPro" id="IPR050109">
    <property type="entry name" value="HTH-type_TetR-like_transc_reg"/>
</dbReference>
<proteinExistence type="predicted"/>
<dbReference type="PROSITE" id="PS50977">
    <property type="entry name" value="HTH_TETR_2"/>
    <property type="match status" value="1"/>
</dbReference>
<evidence type="ECO:0000313" key="7">
    <source>
        <dbReference type="EMBL" id="RKJ97452.1"/>
    </source>
</evidence>
<dbReference type="GO" id="GO:0003700">
    <property type="term" value="F:DNA-binding transcription factor activity"/>
    <property type="evidence" value="ECO:0007669"/>
    <property type="project" value="TreeGrafter"/>
</dbReference>
<dbReference type="PANTHER" id="PTHR30055">
    <property type="entry name" value="HTH-TYPE TRANSCRIPTIONAL REGULATOR RUTR"/>
    <property type="match status" value="1"/>
</dbReference>
<evidence type="ECO:0000256" key="2">
    <source>
        <dbReference type="ARBA" id="ARBA00023015"/>
    </source>
</evidence>
<evidence type="ECO:0000256" key="4">
    <source>
        <dbReference type="ARBA" id="ARBA00023163"/>
    </source>
</evidence>
<accession>A0A420KE34</accession>
<gene>
    <name evidence="7" type="ORF">CE154_014640</name>
</gene>
<dbReference type="PRINTS" id="PR00455">
    <property type="entry name" value="HTHTETR"/>
</dbReference>
<dbReference type="PANTHER" id="PTHR30055:SF223">
    <property type="entry name" value="HTH-TYPE TRANSCRIPTIONAL REGULATOR UIDR"/>
    <property type="match status" value="1"/>
</dbReference>
<dbReference type="AlphaFoldDB" id="A0A420KE34"/>
<dbReference type="Pfam" id="PF00440">
    <property type="entry name" value="TetR_N"/>
    <property type="match status" value="1"/>
</dbReference>
<reference evidence="7 8" key="1">
    <citation type="submission" date="2018-09" db="EMBL/GenBank/DDBJ databases">
        <title>Genome comparison of Alicycliphilus sp. BQ1, a polyurethanolytic bacterium, with its closest phylogenetic relatives Alicycliphilus denitrificans BC and K601, unable to attack polyurethane.</title>
        <authorList>
            <person name="Loza-Tavera H."/>
            <person name="Lozano L."/>
            <person name="Cevallos M."/>
            <person name="Maya-Lucas O."/>
            <person name="Garcia-Mena J."/>
            <person name="Hernandez J."/>
        </authorList>
    </citation>
    <scope>NUCLEOTIDE SEQUENCE [LARGE SCALE GENOMIC DNA]</scope>
    <source>
        <strain evidence="7 8">BQ1</strain>
    </source>
</reference>
<comment type="caution">
    <text evidence="7">The sequence shown here is derived from an EMBL/GenBank/DDBJ whole genome shotgun (WGS) entry which is preliminary data.</text>
</comment>
<sequence>MQQPIQPSCAASAPPARRRLAPQVRVAQILDAALVEFSERGFAATTMDDIGRRCGLSKGGLYAHFASKDVIFEALLHRSLAPPEWQEPPVPPIEAGTRAFAQWLVDRLYAGLLERPAAVVTLRLLAAERGRVKDLVELWEHNVVRPNMALLADMLRTHAARLGLPPSVIVREPWLVIAPVMYALLTQMILGHEPAMGLDCLRSSHVELLCELLDPRERIAAGNAHENDL</sequence>
<keyword evidence="4" id="KW-0804">Transcription</keyword>
<organism evidence="7 8">
    <name type="scientific">Alicycliphilus denitrificans</name>
    <dbReference type="NCBI Taxonomy" id="179636"/>
    <lineage>
        <taxon>Bacteria</taxon>
        <taxon>Pseudomonadati</taxon>
        <taxon>Pseudomonadota</taxon>
        <taxon>Betaproteobacteria</taxon>
        <taxon>Burkholderiales</taxon>
        <taxon>Comamonadaceae</taxon>
        <taxon>Alicycliphilus</taxon>
    </lineage>
</organism>
<dbReference type="InterPro" id="IPR009057">
    <property type="entry name" value="Homeodomain-like_sf"/>
</dbReference>
<dbReference type="InterPro" id="IPR001647">
    <property type="entry name" value="HTH_TetR"/>
</dbReference>
<dbReference type="GO" id="GO:0000976">
    <property type="term" value="F:transcription cis-regulatory region binding"/>
    <property type="evidence" value="ECO:0007669"/>
    <property type="project" value="TreeGrafter"/>
</dbReference>
<dbReference type="Proteomes" id="UP000216225">
    <property type="component" value="Unassembled WGS sequence"/>
</dbReference>
<dbReference type="PROSITE" id="PS01081">
    <property type="entry name" value="HTH_TETR_1"/>
    <property type="match status" value="1"/>
</dbReference>
<feature type="DNA-binding region" description="H-T-H motif" evidence="5">
    <location>
        <begin position="46"/>
        <end position="65"/>
    </location>
</feature>
<name>A0A420KE34_9BURK</name>
<dbReference type="SUPFAM" id="SSF46689">
    <property type="entry name" value="Homeodomain-like"/>
    <property type="match status" value="1"/>
</dbReference>
<keyword evidence="2" id="KW-0805">Transcription regulation</keyword>
<protein>
    <submittedName>
        <fullName evidence="7">TetR/AcrR family transcriptional regulator</fullName>
    </submittedName>
</protein>
<dbReference type="RefSeq" id="WP_094439017.1">
    <property type="nucleotide sequence ID" value="NZ_NKDB02000002.1"/>
</dbReference>
<evidence type="ECO:0000259" key="6">
    <source>
        <dbReference type="PROSITE" id="PS50977"/>
    </source>
</evidence>
<evidence type="ECO:0000256" key="5">
    <source>
        <dbReference type="PROSITE-ProRule" id="PRU00335"/>
    </source>
</evidence>
<evidence type="ECO:0000256" key="1">
    <source>
        <dbReference type="ARBA" id="ARBA00022491"/>
    </source>
</evidence>
<dbReference type="EMBL" id="NKDB02000002">
    <property type="protein sequence ID" value="RKJ97452.1"/>
    <property type="molecule type" value="Genomic_DNA"/>
</dbReference>
<evidence type="ECO:0000313" key="8">
    <source>
        <dbReference type="Proteomes" id="UP000216225"/>
    </source>
</evidence>
<evidence type="ECO:0000256" key="3">
    <source>
        <dbReference type="ARBA" id="ARBA00023125"/>
    </source>
</evidence>
<keyword evidence="3 5" id="KW-0238">DNA-binding</keyword>
<feature type="domain" description="HTH tetR-type" evidence="6">
    <location>
        <begin position="23"/>
        <end position="83"/>
    </location>
</feature>